<evidence type="ECO:0000313" key="3">
    <source>
        <dbReference type="Proteomes" id="UP000281915"/>
    </source>
</evidence>
<dbReference type="EMBL" id="RHHT01000062">
    <property type="protein sequence ID" value="RNB72186.1"/>
    <property type="molecule type" value="Genomic_DNA"/>
</dbReference>
<feature type="domain" description="Phage tail fibre protein N-terminal" evidence="1">
    <location>
        <begin position="1"/>
        <end position="149"/>
    </location>
</feature>
<dbReference type="Pfam" id="PF12571">
    <property type="entry name" value="Phage_tail_fib"/>
    <property type="match status" value="1"/>
</dbReference>
<evidence type="ECO:0000313" key="2">
    <source>
        <dbReference type="EMBL" id="RNB72186.1"/>
    </source>
</evidence>
<dbReference type="PANTHER" id="PTHR35191:SF1">
    <property type="entry name" value="PROPHAGE SIDE TAIL FIBER PROTEIN HOMOLOG STFQ-RELATED"/>
    <property type="match status" value="1"/>
</dbReference>
<dbReference type="RefSeq" id="WP_122915251.1">
    <property type="nucleotide sequence ID" value="NZ_RHHT01000062.1"/>
</dbReference>
<gene>
    <name evidence="2" type="ORF">EDM58_22035</name>
</gene>
<protein>
    <submittedName>
        <fullName evidence="2">Phage tail protein</fullName>
    </submittedName>
</protein>
<evidence type="ECO:0000259" key="1">
    <source>
        <dbReference type="Pfam" id="PF12571"/>
    </source>
</evidence>
<reference evidence="2 3" key="1">
    <citation type="submission" date="2018-10" db="EMBL/GenBank/DDBJ databases">
        <title>Phylogenomics of Brevibacillus.</title>
        <authorList>
            <person name="Dunlap C."/>
        </authorList>
    </citation>
    <scope>NUCLEOTIDE SEQUENCE [LARGE SCALE GENOMIC DNA]</scope>
    <source>
        <strain evidence="2 3">JCM 15085</strain>
    </source>
</reference>
<dbReference type="Proteomes" id="UP000281915">
    <property type="component" value="Unassembled WGS sequence"/>
</dbReference>
<organism evidence="2 3">
    <name type="scientific">Brevibacillus panacihumi</name>
    <dbReference type="NCBI Taxonomy" id="497735"/>
    <lineage>
        <taxon>Bacteria</taxon>
        <taxon>Bacillati</taxon>
        <taxon>Bacillota</taxon>
        <taxon>Bacilli</taxon>
        <taxon>Bacillales</taxon>
        <taxon>Paenibacillaceae</taxon>
        <taxon>Brevibacillus</taxon>
    </lineage>
</organism>
<dbReference type="AlphaFoldDB" id="A0A3M8C902"/>
<accession>A0A3M8C902</accession>
<dbReference type="PANTHER" id="PTHR35191">
    <property type="entry name" value="PROPHAGE SIDE TAIL FIBER PROTEIN HOMOLOG STFQ-RELATED"/>
    <property type="match status" value="1"/>
</dbReference>
<proteinExistence type="predicted"/>
<comment type="caution">
    <text evidence="2">The sequence shown here is derived from an EMBL/GenBank/DDBJ whole genome shotgun (WGS) entry which is preliminary data.</text>
</comment>
<sequence length="264" mass="29100">MAENFYTIVTNIGKAKIANATALGTKVNIVQMAVGDGNGVYYNPTENQTSLRHEVWRGSINSIKPDEQNPYWVVTEIVIPSDVGGFTIREVGVFDDQGDLIAVGKYPETYKPVLADGSAKDLFVRMILEVTNTSSVTLKVDPSIVLASREYVNDSIDAAKKQLRQYVNDSIAKQVESIADKLANYKKFKSGKDANGIFTVVEYRRVADNTLYMKSTLSNPDADGNYQTDTRVYYKMNGVDVDHTVIVTLTYDPDGDVVSEVPSA</sequence>
<name>A0A3M8C902_9BACL</name>
<dbReference type="InterPro" id="IPR051934">
    <property type="entry name" value="Phage_Tail_Fiber_Structural"/>
</dbReference>
<dbReference type="InterPro" id="IPR022225">
    <property type="entry name" value="Phage_tail_fibre_N"/>
</dbReference>